<dbReference type="AlphaFoldDB" id="A0A285N5Z3"/>
<dbReference type="CDD" id="cd16148">
    <property type="entry name" value="sulfatase_like"/>
    <property type="match status" value="1"/>
</dbReference>
<proteinExistence type="predicted"/>
<dbReference type="InterPro" id="IPR000917">
    <property type="entry name" value="Sulfatase_N"/>
</dbReference>
<evidence type="ECO:0000313" key="3">
    <source>
        <dbReference type="Proteomes" id="UP000219453"/>
    </source>
</evidence>
<name>A0A285N5Z3_NATPI</name>
<dbReference type="SUPFAM" id="SSF53649">
    <property type="entry name" value="Alkaline phosphatase-like"/>
    <property type="match status" value="1"/>
</dbReference>
<dbReference type="Gene3D" id="3.40.720.10">
    <property type="entry name" value="Alkaline Phosphatase, subunit A"/>
    <property type="match status" value="1"/>
</dbReference>
<dbReference type="EMBL" id="OBEJ01000001">
    <property type="protein sequence ID" value="SNZ04829.1"/>
    <property type="molecule type" value="Genomic_DNA"/>
</dbReference>
<gene>
    <name evidence="2" type="ORF">SAMN06269185_0692</name>
</gene>
<reference evidence="2 3" key="1">
    <citation type="submission" date="2017-09" db="EMBL/GenBank/DDBJ databases">
        <authorList>
            <person name="Ehlers B."/>
            <person name="Leendertz F.H."/>
        </authorList>
    </citation>
    <scope>NUCLEOTIDE SEQUENCE [LARGE SCALE GENOMIC DNA]</scope>
    <source>
        <strain evidence="2 3">DSM 27208</strain>
    </source>
</reference>
<evidence type="ECO:0000259" key="1">
    <source>
        <dbReference type="Pfam" id="PF00884"/>
    </source>
</evidence>
<dbReference type="PANTHER" id="PTHR43751:SF1">
    <property type="entry name" value="SULFATASE ATSG-RELATED"/>
    <property type="match status" value="1"/>
</dbReference>
<feature type="domain" description="Sulfatase N-terminal" evidence="1">
    <location>
        <begin position="5"/>
        <end position="345"/>
    </location>
</feature>
<dbReference type="InterPro" id="IPR017850">
    <property type="entry name" value="Alkaline_phosphatase_core_sf"/>
</dbReference>
<keyword evidence="3" id="KW-1185">Reference proteome</keyword>
<dbReference type="RefSeq" id="WP_097007689.1">
    <property type="nucleotide sequence ID" value="NZ_OBEJ01000001.1"/>
</dbReference>
<sequence length="484" mass="54271">MREAPNIAVVVMDTARDRDVTATTAPTISTLGDAGTRFTRAFSAAPWTLPSHGSLFTGLYPSKHGAYSGHEYLGDAHPTLPELLGEAGYETVGITNNTWVTPESGFDGFDTLRKAWQLLPGEGNMLWEMVQVQDEESAQGVFRRALSGNPVRNLINAAYAKYLYGRRDSGAERTTGWIDDWLAGRSDDRPFFLFANYIEPHLEYDPPREYAEQFLDDEVSYYEAAALEQDPWEYLVGNVNHAREEFAILRDLYQAEIAHLDAQIDRLREALIDAGEWDDTILVVVGDHGENLGDHGMMDHQYCLYDTLLHVPLVVHGPGFEDGGEVDDLVSLVDLAPTLLDAAGAEAPAAREEFQGRSLHPDTGAEPPEQVYAEYLHPQPTMDALKRQVGELPEYVYRFDRSLRAVRTPEYKFVRGSDGNRELYHVAEDSAERSSLVNERPDIAADLEERLDSWLDSFEHAETSDEVEISGARRDQLEELGYLQ</sequence>
<dbReference type="Proteomes" id="UP000219453">
    <property type="component" value="Unassembled WGS sequence"/>
</dbReference>
<dbReference type="Pfam" id="PF00884">
    <property type="entry name" value="Sulfatase"/>
    <property type="match status" value="1"/>
</dbReference>
<accession>A0A285N5Z3</accession>
<protein>
    <submittedName>
        <fullName evidence="2">Arylsulfatase A</fullName>
    </submittedName>
</protein>
<dbReference type="InterPro" id="IPR052701">
    <property type="entry name" value="GAG_Ulvan_Degrading_Sulfatases"/>
</dbReference>
<evidence type="ECO:0000313" key="2">
    <source>
        <dbReference type="EMBL" id="SNZ04829.1"/>
    </source>
</evidence>
<dbReference type="OrthoDB" id="102174at2157"/>
<dbReference type="PANTHER" id="PTHR43751">
    <property type="entry name" value="SULFATASE"/>
    <property type="match status" value="1"/>
</dbReference>
<organism evidence="2 3">
    <name type="scientific">Natronoarchaeum philippinense</name>
    <dbReference type="NCBI Taxonomy" id="558529"/>
    <lineage>
        <taxon>Archaea</taxon>
        <taxon>Methanobacteriati</taxon>
        <taxon>Methanobacteriota</taxon>
        <taxon>Stenosarchaea group</taxon>
        <taxon>Halobacteria</taxon>
        <taxon>Halobacteriales</taxon>
        <taxon>Natronoarchaeaceae</taxon>
    </lineage>
</organism>